<feature type="transmembrane region" description="Helical" evidence="8">
    <location>
        <begin position="20"/>
        <end position="43"/>
    </location>
</feature>
<keyword evidence="7 8" id="KW-0472">Membrane</keyword>
<feature type="transmembrane region" description="Helical" evidence="8">
    <location>
        <begin position="298"/>
        <end position="319"/>
    </location>
</feature>
<reference evidence="9 10" key="1">
    <citation type="submission" date="2024-06" db="EMBL/GenBank/DDBJ databases">
        <title>The Natural Products Discovery Center: Release of the First 8490 Sequenced Strains for Exploring Actinobacteria Biosynthetic Diversity.</title>
        <authorList>
            <person name="Kalkreuter E."/>
            <person name="Kautsar S.A."/>
            <person name="Yang D."/>
            <person name="Bader C.D."/>
            <person name="Teijaro C.N."/>
            <person name="Fluegel L."/>
            <person name="Davis C.M."/>
            <person name="Simpson J.R."/>
            <person name="Lauterbach L."/>
            <person name="Steele A.D."/>
            <person name="Gui C."/>
            <person name="Meng S."/>
            <person name="Li G."/>
            <person name="Viehrig K."/>
            <person name="Ye F."/>
            <person name="Su P."/>
            <person name="Kiefer A.F."/>
            <person name="Nichols A."/>
            <person name="Cepeda A.J."/>
            <person name="Yan W."/>
            <person name="Fan B."/>
            <person name="Jiang Y."/>
            <person name="Adhikari A."/>
            <person name="Zheng C.-J."/>
            <person name="Schuster L."/>
            <person name="Cowan T.M."/>
            <person name="Smanski M.J."/>
            <person name="Chevrette M.G."/>
            <person name="De Carvalho L.P.S."/>
            <person name="Shen B."/>
        </authorList>
    </citation>
    <scope>NUCLEOTIDE SEQUENCE [LARGE SCALE GENOMIC DNA]</scope>
    <source>
        <strain evidence="9 10">NPDC000634</strain>
    </source>
</reference>
<keyword evidence="10" id="KW-1185">Reference proteome</keyword>
<evidence type="ECO:0000256" key="3">
    <source>
        <dbReference type="ARBA" id="ARBA00022475"/>
    </source>
</evidence>
<comment type="subcellular location">
    <subcellularLocation>
        <location evidence="1">Cell membrane</location>
        <topology evidence="1">Multi-pass membrane protein</topology>
    </subcellularLocation>
</comment>
<evidence type="ECO:0000256" key="1">
    <source>
        <dbReference type="ARBA" id="ARBA00004651"/>
    </source>
</evidence>
<proteinExistence type="predicted"/>
<keyword evidence="5 8" id="KW-0812">Transmembrane</keyword>
<evidence type="ECO:0000256" key="5">
    <source>
        <dbReference type="ARBA" id="ARBA00022692"/>
    </source>
</evidence>
<organism evidence="9 10">
    <name type="scientific">Streptomyces carpinensis</name>
    <dbReference type="NCBI Taxonomy" id="66369"/>
    <lineage>
        <taxon>Bacteria</taxon>
        <taxon>Bacillati</taxon>
        <taxon>Actinomycetota</taxon>
        <taxon>Actinomycetes</taxon>
        <taxon>Kitasatosporales</taxon>
        <taxon>Streptomycetaceae</taxon>
        <taxon>Streptomyces</taxon>
    </lineage>
</organism>
<dbReference type="EMBL" id="JBEPCU010000005">
    <property type="protein sequence ID" value="MER6975660.1"/>
    <property type="molecule type" value="Genomic_DNA"/>
</dbReference>
<dbReference type="InterPro" id="IPR001851">
    <property type="entry name" value="ABC_transp_permease"/>
</dbReference>
<dbReference type="RefSeq" id="WP_086731169.1">
    <property type="nucleotide sequence ID" value="NZ_MUBM01000515.1"/>
</dbReference>
<evidence type="ECO:0000256" key="8">
    <source>
        <dbReference type="SAM" id="Phobius"/>
    </source>
</evidence>
<name>A0ABV1VUP4_9ACTN</name>
<feature type="transmembrane region" description="Helical" evidence="8">
    <location>
        <begin position="221"/>
        <end position="240"/>
    </location>
</feature>
<feature type="transmembrane region" description="Helical" evidence="8">
    <location>
        <begin position="129"/>
        <end position="148"/>
    </location>
</feature>
<comment type="caution">
    <text evidence="9">The sequence shown here is derived from an EMBL/GenBank/DDBJ whole genome shotgun (WGS) entry which is preliminary data.</text>
</comment>
<dbReference type="CDD" id="cd06579">
    <property type="entry name" value="TM_PBP1_transp_AraH_like"/>
    <property type="match status" value="1"/>
</dbReference>
<sequence>MKLALDRLYGSRRPTARFSVPGILMANVVLIVVGTTVLGVDLFGHASLSTLTPTVGVMVLASLAQAFIIGTGGIDLSIPAQVNLVGVMLLKVPEGDSGRMPQSLLMTLVVCLAVGLVNGLVVEFMRLDSLVVTLASGLIISGITQIYRGPILAVSNVPGSWSDFAGDSVGQVSVILLLALVVTALVAAWLRFHTTARLVAAGSVSRAAAEMSGLNATRLRLTAWLVSSGIVWLAAILLAGRVRTPDMTLGDPYLLSPIVAVVLGGAALTGGRVRAGSTALGAVFLVVLDHVLRTRGYSSGVSMAFQGVVLCVGLALMMTSKGFRLPIFRSGPPAMNTDTSSTVSS</sequence>
<evidence type="ECO:0000256" key="7">
    <source>
        <dbReference type="ARBA" id="ARBA00023136"/>
    </source>
</evidence>
<evidence type="ECO:0000256" key="4">
    <source>
        <dbReference type="ARBA" id="ARBA00022519"/>
    </source>
</evidence>
<protein>
    <submittedName>
        <fullName evidence="9">ABC transporter permease</fullName>
    </submittedName>
</protein>
<keyword evidence="3" id="KW-1003">Cell membrane</keyword>
<feature type="transmembrane region" description="Helical" evidence="8">
    <location>
        <begin position="55"/>
        <end position="80"/>
    </location>
</feature>
<dbReference type="Proteomes" id="UP001458415">
    <property type="component" value="Unassembled WGS sequence"/>
</dbReference>
<evidence type="ECO:0000313" key="9">
    <source>
        <dbReference type="EMBL" id="MER6975660.1"/>
    </source>
</evidence>
<evidence type="ECO:0000313" key="10">
    <source>
        <dbReference type="Proteomes" id="UP001458415"/>
    </source>
</evidence>
<feature type="transmembrane region" description="Helical" evidence="8">
    <location>
        <begin position="168"/>
        <end position="190"/>
    </location>
</feature>
<keyword evidence="6 8" id="KW-1133">Transmembrane helix</keyword>
<dbReference type="PANTHER" id="PTHR32196:SF21">
    <property type="entry name" value="ABC TRANSPORTER PERMEASE PROTEIN YPHD-RELATED"/>
    <property type="match status" value="1"/>
</dbReference>
<evidence type="ECO:0000256" key="2">
    <source>
        <dbReference type="ARBA" id="ARBA00022448"/>
    </source>
</evidence>
<dbReference type="Pfam" id="PF02653">
    <property type="entry name" value="BPD_transp_2"/>
    <property type="match status" value="1"/>
</dbReference>
<accession>A0ABV1VUP4</accession>
<keyword evidence="4" id="KW-0997">Cell inner membrane</keyword>
<feature type="transmembrane region" description="Helical" evidence="8">
    <location>
        <begin position="252"/>
        <end position="268"/>
    </location>
</feature>
<keyword evidence="2" id="KW-0813">Transport</keyword>
<dbReference type="PANTHER" id="PTHR32196">
    <property type="entry name" value="ABC TRANSPORTER PERMEASE PROTEIN YPHD-RELATED-RELATED"/>
    <property type="match status" value="1"/>
</dbReference>
<evidence type="ECO:0000256" key="6">
    <source>
        <dbReference type="ARBA" id="ARBA00022989"/>
    </source>
</evidence>
<feature type="transmembrane region" description="Helical" evidence="8">
    <location>
        <begin position="100"/>
        <end position="122"/>
    </location>
</feature>
<gene>
    <name evidence="9" type="ORF">ABT317_00940</name>
</gene>